<evidence type="ECO:0000313" key="2">
    <source>
        <dbReference type="EMBL" id="CAH2052271.1"/>
    </source>
</evidence>
<gene>
    <name evidence="2" type="ORF">TAV2_LOCUS8909</name>
</gene>
<organism evidence="2 3">
    <name type="scientific">Thlaspi arvense</name>
    <name type="common">Field penny-cress</name>
    <dbReference type="NCBI Taxonomy" id="13288"/>
    <lineage>
        <taxon>Eukaryota</taxon>
        <taxon>Viridiplantae</taxon>
        <taxon>Streptophyta</taxon>
        <taxon>Embryophyta</taxon>
        <taxon>Tracheophyta</taxon>
        <taxon>Spermatophyta</taxon>
        <taxon>Magnoliopsida</taxon>
        <taxon>eudicotyledons</taxon>
        <taxon>Gunneridae</taxon>
        <taxon>Pentapetalae</taxon>
        <taxon>rosids</taxon>
        <taxon>malvids</taxon>
        <taxon>Brassicales</taxon>
        <taxon>Brassicaceae</taxon>
        <taxon>Thlaspideae</taxon>
        <taxon>Thlaspi</taxon>
    </lineage>
</organism>
<evidence type="ECO:0000256" key="1">
    <source>
        <dbReference type="SAM" id="MobiDB-lite"/>
    </source>
</evidence>
<accession>A0AAU9RYT5</accession>
<sequence length="130" mass="14783">MAMRLWNYVSTFSNLSGDRLNQIYSKLKQEKEEEEGVGPSHLNGSSANRNIQRQRRFKTAGNPQGGSQQVHKGIDTAKFEAWKRRRRTENNNDVQPERLPTITNSNSLGILGPAPSDRSHRPRQTGFPPR</sequence>
<protein>
    <submittedName>
        <fullName evidence="2">Uncharacterized protein</fullName>
    </submittedName>
</protein>
<dbReference type="EMBL" id="OU466859">
    <property type="protein sequence ID" value="CAH2052271.1"/>
    <property type="molecule type" value="Genomic_DNA"/>
</dbReference>
<feature type="compositionally biased region" description="Basic and acidic residues" evidence="1">
    <location>
        <begin position="72"/>
        <end position="82"/>
    </location>
</feature>
<proteinExistence type="predicted"/>
<feature type="compositionally biased region" description="Polar residues" evidence="1">
    <location>
        <begin position="61"/>
        <end position="70"/>
    </location>
</feature>
<dbReference type="AlphaFoldDB" id="A0AAU9RYT5"/>
<feature type="compositionally biased region" description="Polar residues" evidence="1">
    <location>
        <begin position="42"/>
        <end position="51"/>
    </location>
</feature>
<reference evidence="2 3" key="1">
    <citation type="submission" date="2022-03" db="EMBL/GenBank/DDBJ databases">
        <authorList>
            <person name="Nunn A."/>
            <person name="Chopra R."/>
            <person name="Nunn A."/>
            <person name="Contreras Garrido A."/>
        </authorList>
    </citation>
    <scope>NUCLEOTIDE SEQUENCE [LARGE SCALE GENOMIC DNA]</scope>
</reference>
<evidence type="ECO:0000313" key="3">
    <source>
        <dbReference type="Proteomes" id="UP000836841"/>
    </source>
</evidence>
<feature type="region of interest" description="Disordered" evidence="1">
    <location>
        <begin position="30"/>
        <end position="130"/>
    </location>
</feature>
<dbReference type="Proteomes" id="UP000836841">
    <property type="component" value="Chromosome 3"/>
</dbReference>
<name>A0AAU9RYT5_THLAR</name>
<keyword evidence="3" id="KW-1185">Reference proteome</keyword>